<organism evidence="2 3">
    <name type="scientific">Candidatus Campbellbacteria bacterium CG22_combo_CG10-13_8_21_14_all_43_18</name>
    <dbReference type="NCBI Taxonomy" id="1974530"/>
    <lineage>
        <taxon>Bacteria</taxon>
        <taxon>Candidatus Campbelliibacteriota</taxon>
    </lineage>
</organism>
<reference evidence="2 3" key="1">
    <citation type="submission" date="2017-09" db="EMBL/GenBank/DDBJ databases">
        <title>Depth-based differentiation of microbial function through sediment-hosted aquifers and enrichment of novel symbionts in the deep terrestrial subsurface.</title>
        <authorList>
            <person name="Probst A.J."/>
            <person name="Ladd B."/>
            <person name="Jarett J.K."/>
            <person name="Geller-Mcgrath D.E."/>
            <person name="Sieber C.M."/>
            <person name="Emerson J.B."/>
            <person name="Anantharaman K."/>
            <person name="Thomas B.C."/>
            <person name="Malmstrom R."/>
            <person name="Stieglmeier M."/>
            <person name="Klingl A."/>
            <person name="Woyke T."/>
            <person name="Ryan C.M."/>
            <person name="Banfield J.F."/>
        </authorList>
    </citation>
    <scope>NUCLEOTIDE SEQUENCE [LARGE SCALE GENOMIC DNA]</scope>
    <source>
        <strain evidence="2">CG22_combo_CG10-13_8_21_14_all_43_18</strain>
    </source>
</reference>
<feature type="transmembrane region" description="Helical" evidence="1">
    <location>
        <begin position="41"/>
        <end position="62"/>
    </location>
</feature>
<evidence type="ECO:0000313" key="3">
    <source>
        <dbReference type="Proteomes" id="UP000231276"/>
    </source>
</evidence>
<comment type="caution">
    <text evidence="2">The sequence shown here is derived from an EMBL/GenBank/DDBJ whole genome shotgun (WGS) entry which is preliminary data.</text>
</comment>
<keyword evidence="1" id="KW-0472">Membrane</keyword>
<proteinExistence type="predicted"/>
<evidence type="ECO:0000256" key="1">
    <source>
        <dbReference type="SAM" id="Phobius"/>
    </source>
</evidence>
<dbReference type="AlphaFoldDB" id="A0A2H0DW56"/>
<name>A0A2H0DW56_9BACT</name>
<dbReference type="Proteomes" id="UP000231276">
    <property type="component" value="Unassembled WGS sequence"/>
</dbReference>
<evidence type="ECO:0000313" key="2">
    <source>
        <dbReference type="EMBL" id="PIP86413.1"/>
    </source>
</evidence>
<accession>A0A2H0DW56</accession>
<keyword evidence="1" id="KW-1133">Transmembrane helix</keyword>
<protein>
    <submittedName>
        <fullName evidence="2">Uncharacterized protein</fullName>
    </submittedName>
</protein>
<sequence>MDTEQKFRPLKRAGDILMFACSAAAFLLVSVLSVGKIGSGAYSWQAGFGGAVSGVIGFFFVLNTRKCGDELFSFREYLKRNVRGYYKVFTWTQIYDGSRPPRIVRNNPLYVESRKLRAVLAMERSSQLIVAIPLGGWFAKPKMVCGWTLGRKWDIRAYPSGTSKYPRALEFSRFYLIDEEGSRIVVRELAEIAWLVGLFSISQLGDVTRHLLALHDRLEVSESKLGGTLTILRQAIREIEGTKRFQHSKEGARIREWLTRELVGLLPESDPRKAELRARVKLVSL</sequence>
<gene>
    <name evidence="2" type="ORF">COW82_02185</name>
</gene>
<dbReference type="EMBL" id="PCTS01000030">
    <property type="protein sequence ID" value="PIP86413.1"/>
    <property type="molecule type" value="Genomic_DNA"/>
</dbReference>
<feature type="transmembrane region" description="Helical" evidence="1">
    <location>
        <begin position="16"/>
        <end position="35"/>
    </location>
</feature>
<keyword evidence="1" id="KW-0812">Transmembrane</keyword>